<evidence type="ECO:0000313" key="3">
    <source>
        <dbReference type="Proteomes" id="UP000824189"/>
    </source>
</evidence>
<dbReference type="EMBL" id="DXFZ01000072">
    <property type="protein sequence ID" value="HIW95995.1"/>
    <property type="molecule type" value="Genomic_DNA"/>
</dbReference>
<dbReference type="Pfam" id="PF14539">
    <property type="entry name" value="DUF4442"/>
    <property type="match status" value="1"/>
</dbReference>
<gene>
    <name evidence="2" type="ORF">H9867_05855</name>
</gene>
<dbReference type="Proteomes" id="UP000824189">
    <property type="component" value="Unassembled WGS sequence"/>
</dbReference>
<reference evidence="2" key="2">
    <citation type="submission" date="2021-04" db="EMBL/GenBank/DDBJ databases">
        <authorList>
            <person name="Gilroy R."/>
        </authorList>
    </citation>
    <scope>NUCLEOTIDE SEQUENCE</scope>
    <source>
        <strain evidence="2">4376</strain>
    </source>
</reference>
<dbReference type="AlphaFoldDB" id="A0A9D1RYK7"/>
<accession>A0A9D1RYK7</accession>
<organism evidence="2 3">
    <name type="scientific">Candidatus Corynebacterium gallistercoris</name>
    <dbReference type="NCBI Taxonomy" id="2838530"/>
    <lineage>
        <taxon>Bacteria</taxon>
        <taxon>Bacillati</taxon>
        <taxon>Actinomycetota</taxon>
        <taxon>Actinomycetes</taxon>
        <taxon>Mycobacteriales</taxon>
        <taxon>Corynebacteriaceae</taxon>
        <taxon>Corynebacterium</taxon>
    </lineage>
</organism>
<proteinExistence type="predicted"/>
<evidence type="ECO:0000313" key="2">
    <source>
        <dbReference type="EMBL" id="HIW95995.1"/>
    </source>
</evidence>
<comment type="caution">
    <text evidence="2">The sequence shown here is derived from an EMBL/GenBank/DDBJ whole genome shotgun (WGS) entry which is preliminary data.</text>
</comment>
<name>A0A9D1RYK7_9CORY</name>
<feature type="region of interest" description="Disordered" evidence="1">
    <location>
        <begin position="146"/>
        <end position="183"/>
    </location>
</feature>
<dbReference type="Gene3D" id="3.10.129.10">
    <property type="entry name" value="Hotdog Thioesterase"/>
    <property type="match status" value="1"/>
</dbReference>
<sequence length="264" mass="29221">MNLTRFLFATPRRLKFTLNAFPPLAASGIRIHHISEDWSQATVSLRLHWWNKNMHGAAFGGTLFSMTDAFFGTLVMKRLGPDFEAWTRTGTFQYLNPGHTDDTLQVSIPDDLVTRIKDEVAEDGFCNVPHTSTIYSPQGTIVGIGQQTLHVRKRRSPEARRSRKDTAATGTSQPRPYQPGLTLRGPRGIDLASIATAVAWQAFADEPGRLASILSQQRRLPSPEDQAVYVCGQALSAGLIGTDDLQKSRVPERVIRDAVAIKNK</sequence>
<reference evidence="2" key="1">
    <citation type="journal article" date="2021" name="PeerJ">
        <title>Extensive microbial diversity within the chicken gut microbiome revealed by metagenomics and culture.</title>
        <authorList>
            <person name="Gilroy R."/>
            <person name="Ravi A."/>
            <person name="Getino M."/>
            <person name="Pursley I."/>
            <person name="Horton D.L."/>
            <person name="Alikhan N.F."/>
            <person name="Baker D."/>
            <person name="Gharbi K."/>
            <person name="Hall N."/>
            <person name="Watson M."/>
            <person name="Adriaenssens E.M."/>
            <person name="Foster-Nyarko E."/>
            <person name="Jarju S."/>
            <person name="Secka A."/>
            <person name="Antonio M."/>
            <person name="Oren A."/>
            <person name="Chaudhuri R.R."/>
            <person name="La Ragione R."/>
            <person name="Hildebrand F."/>
            <person name="Pallen M.J."/>
        </authorList>
    </citation>
    <scope>NUCLEOTIDE SEQUENCE</scope>
    <source>
        <strain evidence="2">4376</strain>
    </source>
</reference>
<dbReference type="SUPFAM" id="SSF54637">
    <property type="entry name" value="Thioesterase/thiol ester dehydrase-isomerase"/>
    <property type="match status" value="1"/>
</dbReference>
<dbReference type="InterPro" id="IPR027961">
    <property type="entry name" value="DUF4442"/>
</dbReference>
<dbReference type="InterPro" id="IPR029069">
    <property type="entry name" value="HotDog_dom_sf"/>
</dbReference>
<protein>
    <submittedName>
        <fullName evidence="2">DUF4442 domain-containing protein</fullName>
    </submittedName>
</protein>
<evidence type="ECO:0000256" key="1">
    <source>
        <dbReference type="SAM" id="MobiDB-lite"/>
    </source>
</evidence>
<feature type="compositionally biased region" description="Basic and acidic residues" evidence="1">
    <location>
        <begin position="156"/>
        <end position="166"/>
    </location>
</feature>